<comment type="caution">
    <text evidence="13">The sequence shown here is derived from an EMBL/GenBank/DDBJ whole genome shotgun (WGS) entry which is preliminary data.</text>
</comment>
<evidence type="ECO:0000256" key="12">
    <source>
        <dbReference type="SAM" id="MobiDB-lite"/>
    </source>
</evidence>
<evidence type="ECO:0000256" key="7">
    <source>
        <dbReference type="ARBA" id="ARBA00022927"/>
    </source>
</evidence>
<dbReference type="Pfam" id="PF11711">
    <property type="entry name" value="Tim54"/>
    <property type="match status" value="1"/>
</dbReference>
<keyword evidence="14" id="KW-1185">Reference proteome</keyword>
<evidence type="ECO:0000256" key="6">
    <source>
        <dbReference type="ARBA" id="ARBA00022792"/>
    </source>
</evidence>
<evidence type="ECO:0000256" key="8">
    <source>
        <dbReference type="ARBA" id="ARBA00022989"/>
    </source>
</evidence>
<keyword evidence="4" id="KW-0813">Transport</keyword>
<evidence type="ECO:0000256" key="9">
    <source>
        <dbReference type="ARBA" id="ARBA00023010"/>
    </source>
</evidence>
<keyword evidence="5" id="KW-0812">Transmembrane</keyword>
<keyword evidence="6" id="KW-0999">Mitochondrion inner membrane</keyword>
<protein>
    <recommendedName>
        <fullName evidence="3">Mitochondrial import inner membrane translocase subunit TIM54</fullName>
    </recommendedName>
</protein>
<feature type="compositionally biased region" description="Acidic residues" evidence="12">
    <location>
        <begin position="55"/>
        <end position="71"/>
    </location>
</feature>
<name>A0A4Y9ZCI2_9AGAM</name>
<evidence type="ECO:0000256" key="5">
    <source>
        <dbReference type="ARBA" id="ARBA00022692"/>
    </source>
</evidence>
<comment type="subcellular location">
    <subcellularLocation>
        <location evidence="1">Mitochondrion inner membrane</location>
        <topology evidence="1">Single-pass membrane protein</topology>
    </subcellularLocation>
</comment>
<organism evidence="13 14">
    <name type="scientific">Dentipellis fragilis</name>
    <dbReference type="NCBI Taxonomy" id="205917"/>
    <lineage>
        <taxon>Eukaryota</taxon>
        <taxon>Fungi</taxon>
        <taxon>Dikarya</taxon>
        <taxon>Basidiomycota</taxon>
        <taxon>Agaricomycotina</taxon>
        <taxon>Agaricomycetes</taxon>
        <taxon>Russulales</taxon>
        <taxon>Hericiaceae</taxon>
        <taxon>Dentipellis</taxon>
    </lineage>
</organism>
<dbReference type="GO" id="GO:0005743">
    <property type="term" value="C:mitochondrial inner membrane"/>
    <property type="evidence" value="ECO:0007669"/>
    <property type="project" value="UniProtKB-SubCell"/>
</dbReference>
<feature type="region of interest" description="Disordered" evidence="12">
    <location>
        <begin position="48"/>
        <end position="115"/>
    </location>
</feature>
<evidence type="ECO:0000256" key="3">
    <source>
        <dbReference type="ARBA" id="ARBA00020796"/>
    </source>
</evidence>
<keyword evidence="7" id="KW-0653">Protein transport</keyword>
<evidence type="ECO:0000256" key="11">
    <source>
        <dbReference type="ARBA" id="ARBA00023136"/>
    </source>
</evidence>
<evidence type="ECO:0000313" key="13">
    <source>
        <dbReference type="EMBL" id="TFY71870.1"/>
    </source>
</evidence>
<dbReference type="STRING" id="205917.A0A4Y9ZCI2"/>
<dbReference type="OrthoDB" id="5598305at2759"/>
<dbReference type="EMBL" id="SEOQ01000033">
    <property type="protein sequence ID" value="TFY71870.1"/>
    <property type="molecule type" value="Genomic_DNA"/>
</dbReference>
<accession>A0A4Y9ZCI2</accession>
<evidence type="ECO:0000256" key="1">
    <source>
        <dbReference type="ARBA" id="ARBA00004434"/>
    </source>
</evidence>
<evidence type="ECO:0000313" key="14">
    <source>
        <dbReference type="Proteomes" id="UP000298327"/>
    </source>
</evidence>
<dbReference type="GO" id="GO:0015031">
    <property type="term" value="P:protein transport"/>
    <property type="evidence" value="ECO:0007669"/>
    <property type="project" value="UniProtKB-KW"/>
</dbReference>
<keyword evidence="10" id="KW-0496">Mitochondrion</keyword>
<dbReference type="AlphaFoldDB" id="A0A4Y9ZCI2"/>
<gene>
    <name evidence="13" type="ORF">EVG20_g1120</name>
</gene>
<evidence type="ECO:0000256" key="2">
    <source>
        <dbReference type="ARBA" id="ARBA00006355"/>
    </source>
</evidence>
<proteinExistence type="inferred from homology"/>
<comment type="similarity">
    <text evidence="2">Belongs to the TIM54 family.</text>
</comment>
<keyword evidence="11" id="KW-0472">Membrane</keyword>
<reference evidence="13 14" key="1">
    <citation type="submission" date="2019-02" db="EMBL/GenBank/DDBJ databases">
        <title>Genome sequencing of the rare red list fungi Dentipellis fragilis.</title>
        <authorList>
            <person name="Buettner E."/>
            <person name="Kellner H."/>
        </authorList>
    </citation>
    <scope>NUCLEOTIDE SEQUENCE [LARGE SCALE GENOMIC DNA]</scope>
    <source>
        <strain evidence="13 14">DSM 105465</strain>
    </source>
</reference>
<sequence>RERRALAGGIVIVGRPTFKEYMAGLRRGWSEGLQKVDREEALAVLLEEDNHFDEPEPESAFEPETLGDDEPLPTKSRLPSSRPGVFNPLTMRAPEPAKQKTVTQNVDGADVPPPQRVPRQPALLLVPFTNHIGIQQVPNMIWDFFNERKKVQAGAEAGYRIVMGQTRPFVAPNASAAADTFNVADAPADKPAEDKSDLAFDVDAEAWYKSSTASLPAEIEKARKTYYDALPAKLATARALSRGEREPTKEELNAPPPTEVELRAERLKKEMRWRGDEEGWAIVRSDSPVEWDPRMEGALSVFVDPPKGEEVVGEKS</sequence>
<dbReference type="InterPro" id="IPR021056">
    <property type="entry name" value="Mt_import_IM_translocase_Tim54"/>
</dbReference>
<dbReference type="Proteomes" id="UP000298327">
    <property type="component" value="Unassembled WGS sequence"/>
</dbReference>
<evidence type="ECO:0000256" key="10">
    <source>
        <dbReference type="ARBA" id="ARBA00023128"/>
    </source>
</evidence>
<feature type="region of interest" description="Disordered" evidence="12">
    <location>
        <begin position="238"/>
        <end position="259"/>
    </location>
</feature>
<keyword evidence="9" id="KW-0811">Translocation</keyword>
<feature type="non-terminal residue" evidence="13">
    <location>
        <position position="1"/>
    </location>
</feature>
<evidence type="ECO:0000256" key="4">
    <source>
        <dbReference type="ARBA" id="ARBA00022448"/>
    </source>
</evidence>
<keyword evidence="8" id="KW-1133">Transmembrane helix</keyword>
<feature type="compositionally biased region" description="Basic and acidic residues" evidence="12">
    <location>
        <begin position="241"/>
        <end position="252"/>
    </location>
</feature>